<evidence type="ECO:0008006" key="5">
    <source>
        <dbReference type="Google" id="ProtNLM"/>
    </source>
</evidence>
<name>A0A7J7KVV0_9MAGN</name>
<dbReference type="EMBL" id="JACGCM010002836">
    <property type="protein sequence ID" value="KAF6134499.1"/>
    <property type="molecule type" value="Genomic_DNA"/>
</dbReference>
<dbReference type="Proteomes" id="UP000541444">
    <property type="component" value="Unassembled WGS sequence"/>
</dbReference>
<dbReference type="PANTHER" id="PTHR47481">
    <property type="match status" value="1"/>
</dbReference>
<accession>A0A7J7KVV0</accession>
<organism evidence="3 4">
    <name type="scientific">Kingdonia uniflora</name>
    <dbReference type="NCBI Taxonomy" id="39325"/>
    <lineage>
        <taxon>Eukaryota</taxon>
        <taxon>Viridiplantae</taxon>
        <taxon>Streptophyta</taxon>
        <taxon>Embryophyta</taxon>
        <taxon>Tracheophyta</taxon>
        <taxon>Spermatophyta</taxon>
        <taxon>Magnoliopsida</taxon>
        <taxon>Ranunculales</taxon>
        <taxon>Circaeasteraceae</taxon>
        <taxon>Kingdonia</taxon>
    </lineage>
</organism>
<feature type="coiled-coil region" evidence="1">
    <location>
        <begin position="297"/>
        <end position="324"/>
    </location>
</feature>
<feature type="region of interest" description="Disordered" evidence="2">
    <location>
        <begin position="763"/>
        <end position="796"/>
    </location>
</feature>
<reference evidence="3 4" key="1">
    <citation type="journal article" date="2020" name="IScience">
        <title>Genome Sequencing of the Endangered Kingdonia uniflora (Circaeasteraceae, Ranunculales) Reveals Potential Mechanisms of Evolutionary Specialization.</title>
        <authorList>
            <person name="Sun Y."/>
            <person name="Deng T."/>
            <person name="Zhang A."/>
            <person name="Moore M.J."/>
            <person name="Landis J.B."/>
            <person name="Lin N."/>
            <person name="Zhang H."/>
            <person name="Zhang X."/>
            <person name="Huang J."/>
            <person name="Zhang X."/>
            <person name="Sun H."/>
            <person name="Wang H."/>
        </authorList>
    </citation>
    <scope>NUCLEOTIDE SEQUENCE [LARGE SCALE GENOMIC DNA]</scope>
    <source>
        <strain evidence="3">TB1705</strain>
        <tissue evidence="3">Leaf</tissue>
    </source>
</reference>
<proteinExistence type="predicted"/>
<dbReference type="PANTHER" id="PTHR47481:SF10">
    <property type="entry name" value="COPIA-LIKE POLYPROTEIN_RETROTRANSPOSON"/>
    <property type="match status" value="1"/>
</dbReference>
<protein>
    <recommendedName>
        <fullName evidence="5">Retrotransposon Copia-like N-terminal domain-containing protein</fullName>
    </recommendedName>
</protein>
<evidence type="ECO:0000256" key="2">
    <source>
        <dbReference type="SAM" id="MobiDB-lite"/>
    </source>
</evidence>
<gene>
    <name evidence="3" type="ORF">GIB67_028520</name>
</gene>
<evidence type="ECO:0000313" key="4">
    <source>
        <dbReference type="Proteomes" id="UP000541444"/>
    </source>
</evidence>
<feature type="compositionally biased region" description="Low complexity" evidence="2">
    <location>
        <begin position="497"/>
        <end position="509"/>
    </location>
</feature>
<feature type="compositionally biased region" description="Polar residues" evidence="2">
    <location>
        <begin position="763"/>
        <end position="773"/>
    </location>
</feature>
<feature type="region of interest" description="Disordered" evidence="2">
    <location>
        <begin position="489"/>
        <end position="517"/>
    </location>
</feature>
<dbReference type="Pfam" id="PF14223">
    <property type="entry name" value="Retrotran_gag_2"/>
    <property type="match status" value="1"/>
</dbReference>
<dbReference type="AlphaFoldDB" id="A0A7J7KVV0"/>
<dbReference type="OrthoDB" id="377534at2759"/>
<evidence type="ECO:0000313" key="3">
    <source>
        <dbReference type="EMBL" id="KAF6134499.1"/>
    </source>
</evidence>
<keyword evidence="4" id="KW-1185">Reference proteome</keyword>
<evidence type="ECO:0000256" key="1">
    <source>
        <dbReference type="SAM" id="Coils"/>
    </source>
</evidence>
<comment type="caution">
    <text evidence="3">The sequence shown here is derived from an EMBL/GenBank/DDBJ whole genome shotgun (WGS) entry which is preliminary data.</text>
</comment>
<sequence>MANNNLLVNPAMNAPSLFFNQIVSVKLTSTNYLLWKSQFRPMLRNQKLIGLVDGGHPQPSKMKTSCEVWKSLGSTLSQHSKAFEFQLKQALQECKKGNSTIDEHLRTFKNIYDSLGAIGCSVPDEDKFYWLLQGLRPNYESFAMAMPEKPLIPSYQEAMAIFKIHDLRASSLHKYPMESVYVTQRGGGYNLFDHALQSDEIPEALASRTIGDRQEPAWYPDSGTTSYMTNNEGNFYKRQPNCGTGKVIVGRNGLRAHIAIINSSCDNSNVFALETDGEDHSDYESDNCEEPNFEELYSQLVYQLEKLKNEKQSLSAQLRTCEHEKHTAMENVKLAETKILKLKLDLTSTQQKLEVFYHGARNIDKILSMSKNGTDKRELGFDEQHVKSTSSQVTKFVKANSVPYLPTPSVITTPHRQTKQFFVFHVFYCQACGRKGHLTLYCRYVPKFHNRNDLHLEREKPYRSYAQSFANSSFIQKFFNGFRKLTQATEEQKKSSKTPPSKISTPPSTVHTNPPRNRGIPGYLDDYECPTLHESARGYFTVIVFVKLLSLIGKELGDWRLVCFLAGVRLDFGMFITVTIDGEEFFVTRGRLYFILGISPFIPILRCVWPVTSYPWPAYSSEGEFIEDEIPILPYLNKMVIDITSQHNLYTGSGTVTRKMLDDETRLVHRIIISNILSRSQKNELSERMKVSLYAFKNDVEIDLPNIIIAEMIDASTKMTTRNSLAFARIVIDILLGVGYKVFPGEPKDTKVERLNASNFHRSASHLPSTLPSNPAPPGAQSATPGEVIGSSSSTP</sequence>
<keyword evidence="1" id="KW-0175">Coiled coil</keyword>